<evidence type="ECO:0000256" key="1">
    <source>
        <dbReference type="ARBA" id="ARBA00022801"/>
    </source>
</evidence>
<proteinExistence type="predicted"/>
<name>A0A3S8U7M3_9RHOB</name>
<dbReference type="InterPro" id="IPR029069">
    <property type="entry name" value="HotDog_dom_sf"/>
</dbReference>
<dbReference type="PANTHER" id="PTHR42856">
    <property type="entry name" value="ACYL-COENZYME A THIOESTERASE PAAI"/>
    <property type="match status" value="1"/>
</dbReference>
<dbReference type="NCBIfam" id="TIGR00369">
    <property type="entry name" value="unchar_dom_1"/>
    <property type="match status" value="1"/>
</dbReference>
<sequence>MVQAHGTCHGGAIFASADAAFGLAGSSGQHPAVAQQCKIKYLRPVIIGDKLTVGIARGSESGRADVYDGTG</sequence>
<evidence type="ECO:0000313" key="4">
    <source>
        <dbReference type="Proteomes" id="UP000282002"/>
    </source>
</evidence>
<dbReference type="InterPro" id="IPR006683">
    <property type="entry name" value="Thioestr_dom"/>
</dbReference>
<dbReference type="AlphaFoldDB" id="A0A3S8U7M3"/>
<dbReference type="RefSeq" id="WP_125325724.1">
    <property type="nucleotide sequence ID" value="NZ_CP034328.1"/>
</dbReference>
<dbReference type="EMBL" id="CP034328">
    <property type="protein sequence ID" value="AZL59529.1"/>
    <property type="molecule type" value="Genomic_DNA"/>
</dbReference>
<dbReference type="InterPro" id="IPR052723">
    <property type="entry name" value="Acyl-CoA_thioesterase_PaaI"/>
</dbReference>
<evidence type="ECO:0000259" key="2">
    <source>
        <dbReference type="Pfam" id="PF03061"/>
    </source>
</evidence>
<dbReference type="CDD" id="cd03443">
    <property type="entry name" value="PaaI_thioesterase"/>
    <property type="match status" value="1"/>
</dbReference>
<gene>
    <name evidence="3" type="ORF">EI545_12210</name>
</gene>
<dbReference type="OrthoDB" id="32575at2"/>
<keyword evidence="4" id="KW-1185">Reference proteome</keyword>
<dbReference type="KEGG" id="taw:EI545_12210"/>
<dbReference type="Gene3D" id="3.10.129.10">
    <property type="entry name" value="Hotdog Thioesterase"/>
    <property type="match status" value="1"/>
</dbReference>
<keyword evidence="1" id="KW-0378">Hydrolase</keyword>
<evidence type="ECO:0000313" key="3">
    <source>
        <dbReference type="EMBL" id="AZL59529.1"/>
    </source>
</evidence>
<dbReference type="GO" id="GO:0016289">
    <property type="term" value="F:acyl-CoA hydrolase activity"/>
    <property type="evidence" value="ECO:0007669"/>
    <property type="project" value="TreeGrafter"/>
</dbReference>
<organism evidence="3 4">
    <name type="scientific">Tabrizicola piscis</name>
    <dbReference type="NCBI Taxonomy" id="2494374"/>
    <lineage>
        <taxon>Bacteria</taxon>
        <taxon>Pseudomonadati</taxon>
        <taxon>Pseudomonadota</taxon>
        <taxon>Alphaproteobacteria</taxon>
        <taxon>Rhodobacterales</taxon>
        <taxon>Paracoccaceae</taxon>
        <taxon>Tabrizicola</taxon>
    </lineage>
</organism>
<feature type="domain" description="Thioesterase" evidence="2">
    <location>
        <begin position="5"/>
        <end position="53"/>
    </location>
</feature>
<dbReference type="Pfam" id="PF03061">
    <property type="entry name" value="4HBT"/>
    <property type="match status" value="1"/>
</dbReference>
<dbReference type="InterPro" id="IPR003736">
    <property type="entry name" value="PAAI_dom"/>
</dbReference>
<reference evidence="3 4" key="1">
    <citation type="submission" date="2018-12" db="EMBL/GenBank/DDBJ databases">
        <title>Complete genome sequencing of Tabrizicola sp. K13M18.</title>
        <authorList>
            <person name="Bae J.-W."/>
        </authorList>
    </citation>
    <scope>NUCLEOTIDE SEQUENCE [LARGE SCALE GENOMIC DNA]</scope>
    <source>
        <strain evidence="3 4">K13M18</strain>
    </source>
</reference>
<dbReference type="SUPFAM" id="SSF54637">
    <property type="entry name" value="Thioesterase/thiol ester dehydrase-isomerase"/>
    <property type="match status" value="1"/>
</dbReference>
<accession>A0A3S8U7M3</accession>
<dbReference type="Proteomes" id="UP000282002">
    <property type="component" value="Chromosome"/>
</dbReference>
<protein>
    <submittedName>
        <fullName evidence="3">Hotdog fold thioesterase</fullName>
    </submittedName>
</protein>
<dbReference type="PANTHER" id="PTHR42856:SF1">
    <property type="entry name" value="ACYL-COENZYME A THIOESTERASE PAAI"/>
    <property type="match status" value="1"/>
</dbReference>